<evidence type="ECO:0000256" key="1">
    <source>
        <dbReference type="ARBA" id="ARBA00023002"/>
    </source>
</evidence>
<sequence>MVHHSWTGTRQLCACPPASLFFKMLTLLLLLLLLLLLVDGFSLCVDSNMDAALRRRSSSHLLHSLRLHRRPGFVAAPVPLHPPPRRSHRPSLLHRRLVTMMAQSLKTRVAGPDDERAQAMEKWLTKAGFKKRYPKRSFLGTSKYFKFHALWHGPRFDPWGDEPRPRMNEYLKWKGMKERRREAGVKEEKFGPDLPRLPNVSYEEPKLQDFGKAFWQWERLQTDDGVPYFQYKPGDDMYLDTPTTERLKAEWGPPGTMEQIRHDHWWKFGLYKHQRDDDSCIIQKPKDIPEEVWMQPNWGPWNVTGIECYFEQEPEGYEFMQHLYDPARNYSWSYKTYAPYRTKENWAQGINMSWYMPWKSNDFKTKRWYNDDMTPPEKPVDNATWRLPPTEDYLIKGVHYEMPTWFDPFIDSMSPFGAQVHNNYSCPTVETTYHADYATHGLRWKRLGTSDLVVPEIGIGTMTFGNQNDEASAHELLDFAYDRYGLNFFDTAELYPLPALPAHYGKAETILGNWLAKRGEDNRSKFTIATKVAGRSDKLGWLRSDPGNAGGGTRLSKRQIMQAVEGSLTRLQTDYIDLLQFHWPDRYVPMHMSGDFSQVIYDPKSELEDDISFEEQLEAIKELMDQGKIRAWGLSNETPYGLLQFWHLAQELGVPPPASVQVNYNLLNRNDVEKGFVELARPQNTGIALLAYSPLAGGILSGKYLETVDYPTRGRMLKFPSYMKRYRASLAARTVVELHKSAMFHGHPNLSHLSLQWVYSRPFVCSTLIGATDLYQLKENICIVGRRMTDYQERDVNAIYWRRRDMLRIIQ</sequence>
<accession>A0A0G4GKC5</accession>
<proteinExistence type="predicted"/>
<dbReference type="InParanoid" id="A0A0G4GKC5"/>
<dbReference type="PRINTS" id="PR00069">
    <property type="entry name" value="ALDKETRDTASE"/>
</dbReference>
<gene>
    <name evidence="3" type="ORF">Vbra_18080</name>
</gene>
<dbReference type="EMBL" id="CDMY01000698">
    <property type="protein sequence ID" value="CEM30387.1"/>
    <property type="molecule type" value="Genomic_DNA"/>
</dbReference>
<organism evidence="3 4">
    <name type="scientific">Vitrella brassicaformis (strain CCMP3155)</name>
    <dbReference type="NCBI Taxonomy" id="1169540"/>
    <lineage>
        <taxon>Eukaryota</taxon>
        <taxon>Sar</taxon>
        <taxon>Alveolata</taxon>
        <taxon>Colpodellida</taxon>
        <taxon>Vitrellaceae</taxon>
        <taxon>Vitrella</taxon>
    </lineage>
</organism>
<dbReference type="PANTHER" id="PTHR43364:SF4">
    <property type="entry name" value="NAD(P)-LINKED OXIDOREDUCTASE SUPERFAMILY PROTEIN"/>
    <property type="match status" value="1"/>
</dbReference>
<protein>
    <recommendedName>
        <fullName evidence="2">NADP-dependent oxidoreductase domain-containing protein</fullName>
    </recommendedName>
</protein>
<reference evidence="3 4" key="1">
    <citation type="submission" date="2014-11" db="EMBL/GenBank/DDBJ databases">
        <authorList>
            <person name="Zhu J."/>
            <person name="Qi W."/>
            <person name="Song R."/>
        </authorList>
    </citation>
    <scope>NUCLEOTIDE SEQUENCE [LARGE SCALE GENOMIC DNA]</scope>
</reference>
<dbReference type="CDD" id="cd19094">
    <property type="entry name" value="AKR_Tas-like"/>
    <property type="match status" value="1"/>
</dbReference>
<name>A0A0G4GKC5_VITBC</name>
<dbReference type="SUPFAM" id="SSF51430">
    <property type="entry name" value="NAD(P)-linked oxidoreductase"/>
    <property type="match status" value="1"/>
</dbReference>
<keyword evidence="4" id="KW-1185">Reference proteome</keyword>
<dbReference type="Pfam" id="PF00248">
    <property type="entry name" value="Aldo_ket_red"/>
    <property type="match status" value="1"/>
</dbReference>
<evidence type="ECO:0000259" key="2">
    <source>
        <dbReference type="Pfam" id="PF00248"/>
    </source>
</evidence>
<dbReference type="GO" id="GO:0016491">
    <property type="term" value="F:oxidoreductase activity"/>
    <property type="evidence" value="ECO:0007669"/>
    <property type="project" value="UniProtKB-KW"/>
</dbReference>
<evidence type="ECO:0000313" key="3">
    <source>
        <dbReference type="EMBL" id="CEM30387.1"/>
    </source>
</evidence>
<keyword evidence="1" id="KW-0560">Oxidoreductase</keyword>
<dbReference type="InterPro" id="IPR050523">
    <property type="entry name" value="AKR_Detox_Biosynth"/>
</dbReference>
<dbReference type="PhylomeDB" id="A0A0G4GKC5"/>
<dbReference type="Gene3D" id="3.20.20.100">
    <property type="entry name" value="NADP-dependent oxidoreductase domain"/>
    <property type="match status" value="1"/>
</dbReference>
<feature type="domain" description="NADP-dependent oxidoreductase" evidence="2">
    <location>
        <begin position="456"/>
        <end position="799"/>
    </location>
</feature>
<dbReference type="VEuPathDB" id="CryptoDB:Vbra_18080"/>
<dbReference type="STRING" id="1169540.A0A0G4GKC5"/>
<dbReference type="Proteomes" id="UP000041254">
    <property type="component" value="Unassembled WGS sequence"/>
</dbReference>
<dbReference type="InterPro" id="IPR036812">
    <property type="entry name" value="NAD(P)_OxRdtase_dom_sf"/>
</dbReference>
<dbReference type="FunCoup" id="A0A0G4GKC5">
    <property type="interactions" value="43"/>
</dbReference>
<dbReference type="InterPro" id="IPR020471">
    <property type="entry name" value="AKR"/>
</dbReference>
<dbReference type="OrthoDB" id="2310150at2759"/>
<dbReference type="AlphaFoldDB" id="A0A0G4GKC5"/>
<evidence type="ECO:0000313" key="4">
    <source>
        <dbReference type="Proteomes" id="UP000041254"/>
    </source>
</evidence>
<dbReference type="InterPro" id="IPR023210">
    <property type="entry name" value="NADP_OxRdtase_dom"/>
</dbReference>
<dbReference type="PANTHER" id="PTHR43364">
    <property type="entry name" value="NADH-SPECIFIC METHYLGLYOXAL REDUCTASE-RELATED"/>
    <property type="match status" value="1"/>
</dbReference>